<dbReference type="InterPro" id="IPR011990">
    <property type="entry name" value="TPR-like_helical_dom_sf"/>
</dbReference>
<organism evidence="7 8">
    <name type="scientific">Ambrosia artemisiifolia</name>
    <name type="common">Common ragweed</name>
    <dbReference type="NCBI Taxonomy" id="4212"/>
    <lineage>
        <taxon>Eukaryota</taxon>
        <taxon>Viridiplantae</taxon>
        <taxon>Streptophyta</taxon>
        <taxon>Embryophyta</taxon>
        <taxon>Tracheophyta</taxon>
        <taxon>Spermatophyta</taxon>
        <taxon>Magnoliopsida</taxon>
        <taxon>eudicotyledons</taxon>
        <taxon>Gunneridae</taxon>
        <taxon>Pentapetalae</taxon>
        <taxon>asterids</taxon>
        <taxon>campanulids</taxon>
        <taxon>Asterales</taxon>
        <taxon>Asteraceae</taxon>
        <taxon>Asteroideae</taxon>
        <taxon>Heliantheae alliance</taxon>
        <taxon>Heliantheae</taxon>
        <taxon>Ambrosia</taxon>
    </lineage>
</organism>
<dbReference type="CDD" id="cd20069">
    <property type="entry name" value="5TM_Oxa1-like"/>
    <property type="match status" value="1"/>
</dbReference>
<evidence type="ECO:0000313" key="8">
    <source>
        <dbReference type="Proteomes" id="UP001206925"/>
    </source>
</evidence>
<keyword evidence="4 6" id="KW-1133">Transmembrane helix</keyword>
<dbReference type="PANTHER" id="PTHR12428">
    <property type="entry name" value="OXA1"/>
    <property type="match status" value="1"/>
</dbReference>
<evidence type="ECO:0000256" key="5">
    <source>
        <dbReference type="ARBA" id="ARBA00023136"/>
    </source>
</evidence>
<dbReference type="EMBL" id="JAMZMK010011772">
    <property type="protein sequence ID" value="KAI7726034.1"/>
    <property type="molecule type" value="Genomic_DNA"/>
</dbReference>
<comment type="similarity">
    <text evidence="2">Belongs to the OXA1/ALB3/YidC (TC 2.A.9.2) family.</text>
</comment>
<dbReference type="Proteomes" id="UP001206925">
    <property type="component" value="Unassembled WGS sequence"/>
</dbReference>
<dbReference type="PANTHER" id="PTHR12428:SF65">
    <property type="entry name" value="CYTOCHROME C OXIDASE ASSEMBLY PROTEIN COX18, MITOCHONDRIAL"/>
    <property type="match status" value="1"/>
</dbReference>
<feature type="transmembrane region" description="Helical" evidence="6">
    <location>
        <begin position="313"/>
        <end position="330"/>
    </location>
</feature>
<evidence type="ECO:0000256" key="3">
    <source>
        <dbReference type="ARBA" id="ARBA00022692"/>
    </source>
</evidence>
<feature type="transmembrane region" description="Helical" evidence="6">
    <location>
        <begin position="155"/>
        <end position="176"/>
    </location>
</feature>
<comment type="subcellular location">
    <subcellularLocation>
        <location evidence="1">Membrane</location>
        <topology evidence="1">Multi-pass membrane protein</topology>
    </subcellularLocation>
</comment>
<dbReference type="Gene3D" id="1.25.40.10">
    <property type="entry name" value="Tetratricopeptide repeat domain"/>
    <property type="match status" value="1"/>
</dbReference>
<dbReference type="GO" id="GO:0032977">
    <property type="term" value="F:membrane insertase activity"/>
    <property type="evidence" value="ECO:0007669"/>
    <property type="project" value="InterPro"/>
</dbReference>
<gene>
    <name evidence="7" type="ORF">M8C21_006599</name>
</gene>
<dbReference type="InterPro" id="IPR001708">
    <property type="entry name" value="YidC/ALB3/OXA1/COX18"/>
</dbReference>
<evidence type="ECO:0000256" key="2">
    <source>
        <dbReference type="ARBA" id="ARBA00010583"/>
    </source>
</evidence>
<proteinExistence type="inferred from homology"/>
<dbReference type="AlphaFoldDB" id="A0AAD5BPR6"/>
<protein>
    <recommendedName>
        <fullName evidence="9">ALBINO3-like protein 2, chloroplastic</fullName>
    </recommendedName>
</protein>
<dbReference type="GO" id="GO:0005743">
    <property type="term" value="C:mitochondrial inner membrane"/>
    <property type="evidence" value="ECO:0007669"/>
    <property type="project" value="TreeGrafter"/>
</dbReference>
<accession>A0AAD5BPR6</accession>
<keyword evidence="8" id="KW-1185">Reference proteome</keyword>
<name>A0AAD5BPR6_AMBAR</name>
<reference evidence="7" key="1">
    <citation type="submission" date="2022-06" db="EMBL/GenBank/DDBJ databases">
        <title>Uncovering the hologenomic basis of an extraordinary plant invasion.</title>
        <authorList>
            <person name="Bieker V.C."/>
            <person name="Martin M.D."/>
            <person name="Gilbert T."/>
            <person name="Hodgins K."/>
            <person name="Battlay P."/>
            <person name="Petersen B."/>
            <person name="Wilson J."/>
        </authorList>
    </citation>
    <scope>NUCLEOTIDE SEQUENCE</scope>
    <source>
        <strain evidence="7">AA19_3_7</strain>
        <tissue evidence="7">Leaf</tissue>
    </source>
</reference>
<evidence type="ECO:0008006" key="9">
    <source>
        <dbReference type="Google" id="ProtNLM"/>
    </source>
</evidence>
<feature type="transmembrane region" description="Helical" evidence="6">
    <location>
        <begin position="218"/>
        <end position="240"/>
    </location>
</feature>
<evidence type="ECO:0000313" key="7">
    <source>
        <dbReference type="EMBL" id="KAI7726034.1"/>
    </source>
</evidence>
<comment type="caution">
    <text evidence="7">The sequence shown here is derived from an EMBL/GenBank/DDBJ whole genome shotgun (WGS) entry which is preliminary data.</text>
</comment>
<dbReference type="GO" id="GO:0032979">
    <property type="term" value="P:protein insertion into mitochondrial inner membrane from matrix"/>
    <property type="evidence" value="ECO:0007669"/>
    <property type="project" value="TreeGrafter"/>
</dbReference>
<keyword evidence="3 6" id="KW-0812">Transmembrane</keyword>
<keyword evidence="5 6" id="KW-0472">Membrane</keyword>
<evidence type="ECO:0000256" key="1">
    <source>
        <dbReference type="ARBA" id="ARBA00004141"/>
    </source>
</evidence>
<evidence type="ECO:0000256" key="6">
    <source>
        <dbReference type="SAM" id="Phobius"/>
    </source>
</evidence>
<feature type="transmembrane region" description="Helical" evidence="6">
    <location>
        <begin position="273"/>
        <end position="292"/>
    </location>
</feature>
<dbReference type="SUPFAM" id="SSF48452">
    <property type="entry name" value="TPR-like"/>
    <property type="match status" value="1"/>
</dbReference>
<evidence type="ECO:0000256" key="4">
    <source>
        <dbReference type="ARBA" id="ARBA00022989"/>
    </source>
</evidence>
<sequence length="535" mass="59573">MAMRKQLSRFNLVHLRHHTSRILASSSIPSSSIEPYSPSSSIEPQHFTNTSNRYLSTLGFYRHIQFIKPHNFLLLSNYRSFSTNESKATDAEQLSDPGFFDYDYGGGGGGGEVIGAIGSGDEVIGALGSGDEAILPIRCLIWFLDTVHDLTGMPWWMVIVISTLALRVVILPVLLVQLRLLKKNAELAPKLPPPFPPPFSGKSWIEQYKRFRDKRKEIGCPSFLWILAYPSVQIPCFILGTASVREMALDHHPGFECGGTLWFQNLIELPHGATGYIFPLLLASLHLANVQVSFDKSSLTTLPNLIGVLAKYYSYYLQLLTLPILFAGFYLPQGSLIYWTANSSITLFQQLAMKNPHVREKLGLPDKLAAVDSGKSHELDGLESTFTVPLVKKPIQELSALELYNLSIKHLSKGERDRAVQLIRLILQKDPEYVSALIVMGQILIKEEKLAAATEYLERAIAKLLLVGHPTEVEEIDHLILASLWSGVALAKQGKVAEGITHLERIANMKEPEDAKTKTHYCDGLLVLSSNRYEA</sequence>